<dbReference type="AlphaFoldDB" id="A0A6N2CK29"/>
<evidence type="ECO:0000313" key="2">
    <source>
        <dbReference type="EMBL" id="TMX05801.1"/>
    </source>
</evidence>
<gene>
    <name evidence="2" type="ORF">EJD97_018369</name>
</gene>
<feature type="compositionally biased region" description="Polar residues" evidence="1">
    <location>
        <begin position="148"/>
        <end position="158"/>
    </location>
</feature>
<feature type="region of interest" description="Disordered" evidence="1">
    <location>
        <begin position="139"/>
        <end position="160"/>
    </location>
</feature>
<accession>A0A6N2CK29</accession>
<proteinExistence type="predicted"/>
<comment type="caution">
    <text evidence="2">The sequence shown here is derived from an EMBL/GenBank/DDBJ whole genome shotgun (WGS) entry which is preliminary data.</text>
</comment>
<sequence length="255" mass="29247">MNARRTPLRIFDEEVVNDKVPLKVDKLPKVFKFLKVERLFKDGSPTFLGSKVGEDPQEFLDGVYKNEKFTEAFLDKYFPHEKKEVKVEDFINLKQECCTAMLHTNMNRSRYMVYAQSIEEFKLSRITRNLKRGISDEKNQPRFKKRATNSNTISTPNANYEKGGVSQSVKSTCSTFWKEHFGKCQDDTSEYIGCTKNDHKGRGSPILPARGREAKKSPTKGTIPILQVVVVSMLSKLTRNQIRIKVSVSAKLRVD</sequence>
<name>A0A6N2CK29_SOLCI</name>
<reference evidence="2" key="1">
    <citation type="submission" date="2019-05" db="EMBL/GenBank/DDBJ databases">
        <title>The de novo reference genome and transcriptome assemblies of the wild tomato species Solanum chilense.</title>
        <authorList>
            <person name="Stam R."/>
            <person name="Nosenko T."/>
            <person name="Hoerger A.C."/>
            <person name="Stephan W."/>
            <person name="Seidel M.A."/>
            <person name="Kuhn J.M.M."/>
            <person name="Haberer G."/>
            <person name="Tellier A."/>
        </authorList>
    </citation>
    <scope>NUCLEOTIDE SEQUENCE</scope>
    <source>
        <tissue evidence="2">Mature leaves</tissue>
    </source>
</reference>
<evidence type="ECO:0000256" key="1">
    <source>
        <dbReference type="SAM" id="MobiDB-lite"/>
    </source>
</evidence>
<protein>
    <submittedName>
        <fullName evidence="2">Uncharacterized protein</fullName>
    </submittedName>
</protein>
<organism evidence="2">
    <name type="scientific">Solanum chilense</name>
    <name type="common">Tomato</name>
    <name type="synonym">Lycopersicon chilense</name>
    <dbReference type="NCBI Taxonomy" id="4083"/>
    <lineage>
        <taxon>Eukaryota</taxon>
        <taxon>Viridiplantae</taxon>
        <taxon>Streptophyta</taxon>
        <taxon>Embryophyta</taxon>
        <taxon>Tracheophyta</taxon>
        <taxon>Spermatophyta</taxon>
        <taxon>Magnoliopsida</taxon>
        <taxon>eudicotyledons</taxon>
        <taxon>Gunneridae</taxon>
        <taxon>Pentapetalae</taxon>
        <taxon>asterids</taxon>
        <taxon>lamiids</taxon>
        <taxon>Solanales</taxon>
        <taxon>Solanaceae</taxon>
        <taxon>Solanoideae</taxon>
        <taxon>Solaneae</taxon>
        <taxon>Solanum</taxon>
        <taxon>Solanum subgen. Lycopersicon</taxon>
    </lineage>
</organism>
<dbReference type="EMBL" id="RXGB01000005">
    <property type="protein sequence ID" value="TMX05801.1"/>
    <property type="molecule type" value="Genomic_DNA"/>
</dbReference>